<comment type="similarity">
    <text evidence="2">Belongs to the CWF11 family.</text>
</comment>
<feature type="domain" description="DNA2/NAM7 helicase-like C-terminal" evidence="5">
    <location>
        <begin position="1128"/>
        <end position="1319"/>
    </location>
</feature>
<dbReference type="PANTHER" id="PTHR10887">
    <property type="entry name" value="DNA2/NAM7 HELICASE FAMILY"/>
    <property type="match status" value="1"/>
</dbReference>
<evidence type="ECO:0000259" key="6">
    <source>
        <dbReference type="Pfam" id="PF16399"/>
    </source>
</evidence>
<dbReference type="Proteomes" id="UP000242877">
    <property type="component" value="Unassembled WGS sequence"/>
</dbReference>
<comment type="subunit">
    <text evidence="2">Belongs to the 40S cdc5-associated complex (or cwf complex), a spliceosome sub-complex reminiscent of a late-stage spliceosome.</text>
</comment>
<dbReference type="InterPro" id="IPR041679">
    <property type="entry name" value="DNA2/NAM7-like_C"/>
</dbReference>
<dbReference type="PANTHER" id="PTHR10887:SF5">
    <property type="entry name" value="RNA HELICASE AQUARIUS"/>
    <property type="match status" value="1"/>
</dbReference>
<evidence type="ECO:0000259" key="7">
    <source>
        <dbReference type="Pfam" id="PF21143"/>
    </source>
</evidence>
<keyword evidence="1 9" id="KW-0347">Helicase</keyword>
<dbReference type="Pfam" id="PF13086">
    <property type="entry name" value="AAA_11"/>
    <property type="match status" value="1"/>
</dbReference>
<dbReference type="Gene3D" id="3.40.50.300">
    <property type="entry name" value="P-loop containing nucleotide triphosphate hydrolases"/>
    <property type="match status" value="2"/>
</dbReference>
<dbReference type="CDD" id="cd17935">
    <property type="entry name" value="EEXXQc_AQR"/>
    <property type="match status" value="1"/>
</dbReference>
<evidence type="ECO:0000259" key="5">
    <source>
        <dbReference type="Pfam" id="PF13087"/>
    </source>
</evidence>
<feature type="domain" description="RNA helicase aquarius beta-barrel" evidence="7">
    <location>
        <begin position="505"/>
        <end position="666"/>
    </location>
</feature>
<dbReference type="InterPro" id="IPR048966">
    <property type="entry name" value="Aquarius_b-barrel"/>
</dbReference>
<evidence type="ECO:0000313" key="10">
    <source>
        <dbReference type="Proteomes" id="UP000242877"/>
    </source>
</evidence>
<dbReference type="FunFam" id="3.40.50.300:FF:000507">
    <property type="entry name" value="Pre-mRNA-splicing factor"/>
    <property type="match status" value="1"/>
</dbReference>
<feature type="compositionally biased region" description="Acidic residues" evidence="3">
    <location>
        <begin position="1402"/>
        <end position="1419"/>
    </location>
</feature>
<proteinExistence type="inferred from homology"/>
<dbReference type="GO" id="GO:0003729">
    <property type="term" value="F:mRNA binding"/>
    <property type="evidence" value="ECO:0007669"/>
    <property type="project" value="TreeGrafter"/>
</dbReference>
<comment type="subcellular location">
    <subcellularLocation>
        <location evidence="2">Nucleus</location>
    </subcellularLocation>
</comment>
<feature type="domain" description="RNA helicase aquarius N-terminal" evidence="6">
    <location>
        <begin position="28"/>
        <end position="419"/>
    </location>
</feature>
<keyword evidence="2" id="KW-0508">mRNA splicing</keyword>
<dbReference type="InterPro" id="IPR032174">
    <property type="entry name" value="Aquarius_N"/>
</dbReference>
<name>A0A167WLS7_9EURO</name>
<feature type="region of interest" description="Disordered" evidence="3">
    <location>
        <begin position="761"/>
        <end position="803"/>
    </location>
</feature>
<gene>
    <name evidence="9" type="ORF">AAP_04503</name>
</gene>
<keyword evidence="2" id="KW-0507">mRNA processing</keyword>
<dbReference type="OrthoDB" id="1879at2759"/>
<evidence type="ECO:0000256" key="1">
    <source>
        <dbReference type="ARBA" id="ARBA00022806"/>
    </source>
</evidence>
<evidence type="ECO:0000256" key="2">
    <source>
        <dbReference type="PIRNR" id="PIRNR038901"/>
    </source>
</evidence>
<dbReference type="CDD" id="cd18808">
    <property type="entry name" value="SF1_C_Upf1"/>
    <property type="match status" value="1"/>
</dbReference>
<comment type="caution">
    <text evidence="9">The sequence shown here is derived from an EMBL/GenBank/DDBJ whole genome shotgun (WGS) entry which is preliminary data.</text>
</comment>
<dbReference type="SUPFAM" id="SSF52540">
    <property type="entry name" value="P-loop containing nucleoside triphosphate hydrolases"/>
    <property type="match status" value="1"/>
</dbReference>
<reference evidence="9 10" key="1">
    <citation type="journal article" date="2016" name="Genome Biol. Evol.">
        <title>Divergent and convergent evolution of fungal pathogenicity.</title>
        <authorList>
            <person name="Shang Y."/>
            <person name="Xiao G."/>
            <person name="Zheng P."/>
            <person name="Cen K."/>
            <person name="Zhan S."/>
            <person name="Wang C."/>
        </authorList>
    </citation>
    <scope>NUCLEOTIDE SEQUENCE [LARGE SCALE GENOMIC DNA]</scope>
    <source>
        <strain evidence="9 10">ARSEF 7405</strain>
    </source>
</reference>
<comment type="function">
    <text evidence="2">Involved in mRNA splicing where it associates with cdc5 and the other cwf proteins as part of the spliceosome.</text>
</comment>
<evidence type="ECO:0000256" key="3">
    <source>
        <dbReference type="SAM" id="MobiDB-lite"/>
    </source>
</evidence>
<dbReference type="InterPro" id="IPR026300">
    <property type="entry name" value="CWF11_fam"/>
</dbReference>
<keyword evidence="1 9" id="KW-0547">Nucleotide-binding</keyword>
<evidence type="ECO:0000313" key="9">
    <source>
        <dbReference type="EMBL" id="KZZ89018.1"/>
    </source>
</evidence>
<evidence type="ECO:0000259" key="4">
    <source>
        <dbReference type="Pfam" id="PF13086"/>
    </source>
</evidence>
<dbReference type="EMBL" id="AZGZ01000022">
    <property type="protein sequence ID" value="KZZ89018.1"/>
    <property type="molecule type" value="Genomic_DNA"/>
</dbReference>
<dbReference type="InterPro" id="IPR045055">
    <property type="entry name" value="DNA2/NAM7-like"/>
</dbReference>
<dbReference type="InterPro" id="IPR027417">
    <property type="entry name" value="P-loop_NTPase"/>
</dbReference>
<dbReference type="GO" id="GO:0005684">
    <property type="term" value="C:U2-type spliceosomal complex"/>
    <property type="evidence" value="ECO:0007669"/>
    <property type="project" value="UniProtKB-UniRule"/>
</dbReference>
<dbReference type="InterPro" id="IPR047187">
    <property type="entry name" value="SF1_C_Upf1"/>
</dbReference>
<dbReference type="GO" id="GO:0045292">
    <property type="term" value="P:mRNA cis splicing, via spliceosome"/>
    <property type="evidence" value="ECO:0007669"/>
    <property type="project" value="UniProtKB-UniRule"/>
</dbReference>
<accession>A0A167WLS7</accession>
<dbReference type="Pfam" id="PF13087">
    <property type="entry name" value="AAA_12"/>
    <property type="match status" value="1"/>
</dbReference>
<sequence>MRLQMRPAPPSRNADLRPTVDDFREDSRWVALARAHWLGDNATAAGAATLKPKAAAAVVKRELWDPLEAEQFPFHSLLVLENLHVLENFLWPTYNEEVSNHHVLLIAVIVGVKHRESLPIWTHFEDRPADFSSLFRRVLSMNIDFSLPITSRSYLLQFVISAFESLESGLVRKECAPLVSISIWNNLHSEEARSKLLNQPHGPKKAWKIATKKYTAADAAGKARLHFERSWLFSMLVDFLRALNEENQAVERVKYCEQFMEFLIDLVSQLPTRRYVNSMLKDLNLLPAIRLSKVYNDEANSLFRDFYTLLKRFMNFAVDDQFGRHLTVQEVYSNHCHDLAHLQRTAIKHYKEKLTLLALSNYGSIEKRDELQSHFDELDDEELKHFSQTLGFRTEYPKQANVNSTRQLLLEILLSHYEKLPSFQESTAKLSILPTENVLYEPSLLRNETYDGTHPLAIPKLNLQYLSVGDFLWRSFLLYRSEAFYDIRNDLETIVKRMQAKLAPDNTTVTFDGFTRMAIPIAKPAIIEVAPPNVGETVPAYVRSEVTLNVSRLGDFIRREWESLRSGDVIFLLGVQAETPATSLLTKTPSKVGLVHIRTAEVVRVLDEKGRPLREDDQEQKSGFKRYNKFLRLILNIDATSYQADVDNLRKGGVDVYSRINLIARRKGRENNFKSVLESMQALTTANPSLPSWLQDVFLGYGDPTSANYAALENKIKSVDFRDTFLDWQHLIESFPDHSIETADKAEIPRPPYVLEMFQDTTQQPASGKSGQKRRRIKEEQSTETVTKTIRASSYEPVNQGPYPVDAPKLNQVRFTPAQISAIASGTQPGLTLVVGPPGTGKTDVATQIINNIYHNFPQERTLLITHSNQALNQLFQKIVALDIDERHLLRLGRGEEELDTDASYSKYGRVETLLEKRTGFLQEVAKLAYAIGVEGAHGNSCETAGYFNTVHVQPMWMRYWDGVNASENKREAIVSTFPFHAFFADAPQPLFPDDAPEEKVLEIVKGCQRHIDKLFSELQDIRPFEILRQQKDRANYLLIKEARIIAMTSTHAAMRRQEIVDLGFRYDNVIIEEAAQITEIESFIPLTLQSATQSGELPLKRVVLCGDHLQNSPIVRNAAFRQYANFEQTMFTRLVRLGVPQIMLDKQGRSRPSIADLFRWRYQSLGDLPTIENNEEFKLANAGLKYDYQFINVPDYQGHGERAPAPHFIQNLGEAEYTVALYQYMRLLGYPASKISVLTTYAGQQALIKDVLNHRCSKNPLFGMPKIVITVDKYQGEQNDYVILSLTRTRTVGYLRDVRRLTVALSRARLGLYILGRREVFESCFELKPAFDILFKRPDKLEVVPGELFPTKRLLSDEVDGTTMESVEHLGQYVYEMTQAKLKDMKIREAIAPADDTPVGELEEEDLDAGDIDMEDAM</sequence>
<feature type="compositionally biased region" description="Polar residues" evidence="3">
    <location>
        <begin position="761"/>
        <end position="770"/>
    </location>
</feature>
<feature type="region of interest" description="Disordered" evidence="3">
    <location>
        <begin position="1396"/>
        <end position="1419"/>
    </location>
</feature>
<feature type="domain" description="DNA2/NAM7 helicase helicase" evidence="4">
    <location>
        <begin position="819"/>
        <end position="1116"/>
    </location>
</feature>
<feature type="compositionally biased region" description="Polar residues" evidence="3">
    <location>
        <begin position="783"/>
        <end position="792"/>
    </location>
</feature>
<keyword evidence="1 9" id="KW-0067">ATP-binding</keyword>
<feature type="domain" description="RNA helicase aquarius insertion" evidence="8">
    <location>
        <begin position="714"/>
        <end position="807"/>
    </location>
</feature>
<dbReference type="GO" id="GO:0004386">
    <property type="term" value="F:helicase activity"/>
    <property type="evidence" value="ECO:0007669"/>
    <property type="project" value="UniProtKB-KW"/>
</dbReference>
<dbReference type="InterPro" id="IPR048967">
    <property type="entry name" value="Aquarius_insert"/>
</dbReference>
<dbReference type="Pfam" id="PF16399">
    <property type="entry name" value="Aquarius_N_1st"/>
    <property type="match status" value="1"/>
</dbReference>
<protein>
    <recommendedName>
        <fullName evidence="2">Pre-mRNA-splicing factor</fullName>
    </recommendedName>
</protein>
<evidence type="ECO:0000259" key="8">
    <source>
        <dbReference type="Pfam" id="PF21144"/>
    </source>
</evidence>
<keyword evidence="10" id="KW-1185">Reference proteome</keyword>
<dbReference type="VEuPathDB" id="FungiDB:AAP_04503"/>
<keyword evidence="2" id="KW-0539">Nucleus</keyword>
<dbReference type="Pfam" id="PF21143">
    <property type="entry name" value="Aquarius_N_2nd"/>
    <property type="match status" value="1"/>
</dbReference>
<organism evidence="9 10">
    <name type="scientific">Ascosphaera apis ARSEF 7405</name>
    <dbReference type="NCBI Taxonomy" id="392613"/>
    <lineage>
        <taxon>Eukaryota</taxon>
        <taxon>Fungi</taxon>
        <taxon>Dikarya</taxon>
        <taxon>Ascomycota</taxon>
        <taxon>Pezizomycotina</taxon>
        <taxon>Eurotiomycetes</taxon>
        <taxon>Eurotiomycetidae</taxon>
        <taxon>Onygenales</taxon>
        <taxon>Ascosphaeraceae</taxon>
        <taxon>Ascosphaera</taxon>
    </lineage>
</organism>
<keyword evidence="1 9" id="KW-0378">Hydrolase</keyword>
<dbReference type="GO" id="GO:0071013">
    <property type="term" value="C:catalytic step 2 spliceosome"/>
    <property type="evidence" value="ECO:0007669"/>
    <property type="project" value="TreeGrafter"/>
</dbReference>
<dbReference type="PIRSF" id="PIRSF038901">
    <property type="entry name" value="AQR_cwf11"/>
    <property type="match status" value="1"/>
</dbReference>
<dbReference type="InterPro" id="IPR041677">
    <property type="entry name" value="DNA2/NAM7_AAA_11"/>
</dbReference>
<dbReference type="Pfam" id="PF21144">
    <property type="entry name" value="Aquarius_N_3rd"/>
    <property type="match status" value="1"/>
</dbReference>